<sequence length="70" mass="7944">MTTALVPSPVCGMVNGEAFLLLFETDAAQRFDRNTRARRRRKVPVDGWRMELLSAKTVWASRIRPSPPSE</sequence>
<name>A0A6N9U8P6_STRHA</name>
<dbReference type="RefSeq" id="WP_164348132.1">
    <property type="nucleotide sequence ID" value="NZ_JAAGLQ010000569.1"/>
</dbReference>
<evidence type="ECO:0000313" key="1">
    <source>
        <dbReference type="EMBL" id="NEA18962.1"/>
    </source>
</evidence>
<dbReference type="Proteomes" id="UP000471293">
    <property type="component" value="Unassembled WGS sequence"/>
</dbReference>
<accession>A0A6N9U8P6</accession>
<protein>
    <submittedName>
        <fullName evidence="1">Uncharacterized protein</fullName>
    </submittedName>
</protein>
<evidence type="ECO:0000313" key="2">
    <source>
        <dbReference type="Proteomes" id="UP000471293"/>
    </source>
</evidence>
<organism evidence="1 2">
    <name type="scientific">Streptomyces halstedii</name>
    <dbReference type="NCBI Taxonomy" id="1944"/>
    <lineage>
        <taxon>Bacteria</taxon>
        <taxon>Bacillati</taxon>
        <taxon>Actinomycetota</taxon>
        <taxon>Actinomycetes</taxon>
        <taxon>Kitasatosporales</taxon>
        <taxon>Streptomycetaceae</taxon>
        <taxon>Streptomyces</taxon>
    </lineage>
</organism>
<dbReference type="EMBL" id="JAAGLQ010000569">
    <property type="protein sequence ID" value="NEA18962.1"/>
    <property type="molecule type" value="Genomic_DNA"/>
</dbReference>
<comment type="caution">
    <text evidence="1">The sequence shown here is derived from an EMBL/GenBank/DDBJ whole genome shotgun (WGS) entry which is preliminary data.</text>
</comment>
<reference evidence="1 2" key="1">
    <citation type="submission" date="2020-01" db="EMBL/GenBank/DDBJ databases">
        <title>Insect and environment-associated Actinomycetes.</title>
        <authorList>
            <person name="Currrie C."/>
            <person name="Chevrette M."/>
            <person name="Carlson C."/>
            <person name="Stubbendieck R."/>
            <person name="Wendt-Pienkowski E."/>
        </authorList>
    </citation>
    <scope>NUCLEOTIDE SEQUENCE [LARGE SCALE GENOMIC DNA]</scope>
    <source>
        <strain evidence="1 2">SID11342</strain>
    </source>
</reference>
<proteinExistence type="predicted"/>
<dbReference type="AlphaFoldDB" id="A0A6N9U8P6"/>
<gene>
    <name evidence="1" type="ORF">G3I29_26380</name>
</gene>